<reference evidence="8 9" key="1">
    <citation type="journal article" date="2009" name="Science">
        <title>Green evolution and dynamic adaptations revealed by genomes of the marine picoeukaryotes Micromonas.</title>
        <authorList>
            <person name="Worden A.Z."/>
            <person name="Lee J.H."/>
            <person name="Mock T."/>
            <person name="Rouze P."/>
            <person name="Simmons M.P."/>
            <person name="Aerts A.L."/>
            <person name="Allen A.E."/>
            <person name="Cuvelier M.L."/>
            <person name="Derelle E."/>
            <person name="Everett M.V."/>
            <person name="Foulon E."/>
            <person name="Grimwood J."/>
            <person name="Gundlach H."/>
            <person name="Henrissat B."/>
            <person name="Napoli C."/>
            <person name="McDonald S.M."/>
            <person name="Parker M.S."/>
            <person name="Rombauts S."/>
            <person name="Salamov A."/>
            <person name="Von Dassow P."/>
            <person name="Badger J.H."/>
            <person name="Coutinho P.M."/>
            <person name="Demir E."/>
            <person name="Dubchak I."/>
            <person name="Gentemann C."/>
            <person name="Eikrem W."/>
            <person name="Gready J.E."/>
            <person name="John U."/>
            <person name="Lanier W."/>
            <person name="Lindquist E.A."/>
            <person name="Lucas S."/>
            <person name="Mayer K.F."/>
            <person name="Moreau H."/>
            <person name="Not F."/>
            <person name="Otillar R."/>
            <person name="Panaud O."/>
            <person name="Pangilinan J."/>
            <person name="Paulsen I."/>
            <person name="Piegu B."/>
            <person name="Poliakov A."/>
            <person name="Robbens S."/>
            <person name="Schmutz J."/>
            <person name="Toulza E."/>
            <person name="Wyss T."/>
            <person name="Zelensky A."/>
            <person name="Zhou K."/>
            <person name="Armbrust E.V."/>
            <person name="Bhattacharya D."/>
            <person name="Goodenough U.W."/>
            <person name="Van de Peer Y."/>
            <person name="Grigoriev I.V."/>
        </authorList>
    </citation>
    <scope>NUCLEOTIDE SEQUENCE [LARGE SCALE GENOMIC DNA]</scope>
    <source>
        <strain evidence="9">RCC299 / NOUM17</strain>
    </source>
</reference>
<dbReference type="GO" id="GO:0005313">
    <property type="term" value="F:L-glutamate transmembrane transporter activity"/>
    <property type="evidence" value="ECO:0007669"/>
    <property type="project" value="TreeGrafter"/>
</dbReference>
<organism evidence="8 9">
    <name type="scientific">Micromonas commoda (strain RCC299 / NOUM17 / CCMP2709)</name>
    <name type="common">Picoplanktonic green alga</name>
    <dbReference type="NCBI Taxonomy" id="296587"/>
    <lineage>
        <taxon>Eukaryota</taxon>
        <taxon>Viridiplantae</taxon>
        <taxon>Chlorophyta</taxon>
        <taxon>Mamiellophyceae</taxon>
        <taxon>Mamiellales</taxon>
        <taxon>Mamiellaceae</taxon>
        <taxon>Micromonas</taxon>
    </lineage>
</organism>
<dbReference type="InterPro" id="IPR050746">
    <property type="entry name" value="DAACS"/>
</dbReference>
<feature type="compositionally biased region" description="Basic and acidic residues" evidence="7">
    <location>
        <begin position="23"/>
        <end position="41"/>
    </location>
</feature>
<feature type="region of interest" description="Disordered" evidence="7">
    <location>
        <begin position="1"/>
        <end position="45"/>
    </location>
</feature>
<feature type="transmembrane region" description="Helical" evidence="6">
    <location>
        <begin position="57"/>
        <end position="78"/>
    </location>
</feature>
<sequence length="502" mass="50551">MSSSDGASLLHGGAESSSGDAQGARRDGNDASSGRVDHDENAESSSSCLGALKAEPLLIKTIVGVMLGIVVGSIVRAANPTPRAVELIGFPGELFMRLLRALIIPLVAVTMSRGVTSLSARSGGSAKRVAKRLVASYALTTLVACALGIIVVEIVRPGVGVVVDGARCDKTVVKPSSKPSPPPPSVVNATAGVSAVDSLLHTARSFVPDNIVESAARGDVLGVIAASLMFGAAVSASPGDSAAPTVALLDSLNAAIEVAVGWAIGLMPPGVLSLVAGRVAGSCDPAGTLAALGKYLCSVLLGLGIHGGAVLPAMYALATRNWSGRMMLGRGNETPGWRAVLQKGAPALVTAFATDSSSATLPVTRRCAKTLGVPSALADFALPLGATANMNGTALYESLTVLFIAQLHGVELGVWGTTVVATTATIAAVGAAAVPSAGLVTMLIVLQAAGLEEFAGDVGVLAALDWFLDRCRTAVNVEGDLMVVAAVNHWEGNDAEDEEDAS</sequence>
<evidence type="ECO:0000256" key="1">
    <source>
        <dbReference type="ARBA" id="ARBA00004141"/>
    </source>
</evidence>
<dbReference type="InParanoid" id="C1EC86"/>
<name>C1EC86_MICCC</name>
<feature type="transmembrane region" description="Helical" evidence="6">
    <location>
        <begin position="137"/>
        <end position="155"/>
    </location>
</feature>
<dbReference type="GO" id="GO:0005886">
    <property type="term" value="C:plasma membrane"/>
    <property type="evidence" value="ECO:0007669"/>
    <property type="project" value="TreeGrafter"/>
</dbReference>
<dbReference type="InterPro" id="IPR001991">
    <property type="entry name" value="Na-dicarboxylate_symporter"/>
</dbReference>
<feature type="transmembrane region" description="Helical" evidence="6">
    <location>
        <begin position="98"/>
        <end position="116"/>
    </location>
</feature>
<dbReference type="PRINTS" id="PR00173">
    <property type="entry name" value="EDTRNSPORT"/>
</dbReference>
<protein>
    <recommendedName>
        <fullName evidence="6">Amino acid transporter</fullName>
    </recommendedName>
</protein>
<proteinExistence type="inferred from homology"/>
<keyword evidence="4 6" id="KW-1133">Transmembrane helix</keyword>
<dbReference type="EMBL" id="CP001329">
    <property type="protein sequence ID" value="ACO65859.1"/>
    <property type="molecule type" value="Genomic_DNA"/>
</dbReference>
<dbReference type="eggNOG" id="KOG3787">
    <property type="taxonomic scope" value="Eukaryota"/>
</dbReference>
<dbReference type="InterPro" id="IPR036458">
    <property type="entry name" value="Na:dicarbo_symporter_sf"/>
</dbReference>
<comment type="caution">
    <text evidence="6">Lacks conserved residue(s) required for the propagation of feature annotation.</text>
</comment>
<comment type="subcellular location">
    <subcellularLocation>
        <location evidence="1 6">Membrane</location>
        <topology evidence="1 6">Multi-pass membrane protein</topology>
    </subcellularLocation>
</comment>
<dbReference type="OrthoDB" id="5877963at2759"/>
<keyword evidence="2 6" id="KW-0813">Transport</keyword>
<dbReference type="AlphaFoldDB" id="C1EC86"/>
<dbReference type="GO" id="GO:0015175">
    <property type="term" value="F:neutral L-amino acid transmembrane transporter activity"/>
    <property type="evidence" value="ECO:0007669"/>
    <property type="project" value="TreeGrafter"/>
</dbReference>
<dbReference type="GO" id="GO:0015501">
    <property type="term" value="F:glutamate:sodium symporter activity"/>
    <property type="evidence" value="ECO:0007669"/>
    <property type="project" value="TreeGrafter"/>
</dbReference>
<dbReference type="PANTHER" id="PTHR11958:SF63">
    <property type="entry name" value="AMINO ACID TRANSPORTER"/>
    <property type="match status" value="1"/>
</dbReference>
<dbReference type="Proteomes" id="UP000002009">
    <property type="component" value="Chromosome 9"/>
</dbReference>
<dbReference type="Pfam" id="PF00375">
    <property type="entry name" value="SDF"/>
    <property type="match status" value="1"/>
</dbReference>
<dbReference type="RefSeq" id="XP_002504601.1">
    <property type="nucleotide sequence ID" value="XM_002504555.1"/>
</dbReference>
<dbReference type="OMA" id="TWTKEID"/>
<evidence type="ECO:0000256" key="3">
    <source>
        <dbReference type="ARBA" id="ARBA00022692"/>
    </source>
</evidence>
<evidence type="ECO:0000256" key="5">
    <source>
        <dbReference type="ARBA" id="ARBA00023136"/>
    </source>
</evidence>
<evidence type="ECO:0000256" key="2">
    <source>
        <dbReference type="ARBA" id="ARBA00022448"/>
    </source>
</evidence>
<dbReference type="STRING" id="296587.C1EC86"/>
<keyword evidence="3 6" id="KW-0812">Transmembrane</keyword>
<evidence type="ECO:0000313" key="8">
    <source>
        <dbReference type="EMBL" id="ACO65859.1"/>
    </source>
</evidence>
<evidence type="ECO:0000256" key="6">
    <source>
        <dbReference type="RuleBase" id="RU361216"/>
    </source>
</evidence>
<gene>
    <name evidence="8" type="ORF">MICPUN_84832</name>
</gene>
<keyword evidence="5 6" id="KW-0472">Membrane</keyword>
<dbReference type="GeneID" id="8246466"/>
<dbReference type="Gene3D" id="1.10.3860.10">
    <property type="entry name" value="Sodium:dicarboxylate symporter"/>
    <property type="match status" value="1"/>
</dbReference>
<dbReference type="SUPFAM" id="SSF118215">
    <property type="entry name" value="Proton glutamate symport protein"/>
    <property type="match status" value="1"/>
</dbReference>
<feature type="transmembrane region" description="Helical" evidence="6">
    <location>
        <begin position="299"/>
        <end position="318"/>
    </location>
</feature>
<evidence type="ECO:0000256" key="7">
    <source>
        <dbReference type="SAM" id="MobiDB-lite"/>
    </source>
</evidence>
<evidence type="ECO:0000313" key="9">
    <source>
        <dbReference type="Proteomes" id="UP000002009"/>
    </source>
</evidence>
<evidence type="ECO:0000256" key="4">
    <source>
        <dbReference type="ARBA" id="ARBA00022989"/>
    </source>
</evidence>
<dbReference type="PANTHER" id="PTHR11958">
    <property type="entry name" value="SODIUM/DICARBOXYLATE SYMPORTER-RELATED"/>
    <property type="match status" value="1"/>
</dbReference>
<dbReference type="KEGG" id="mis:MICPUN_84832"/>
<comment type="similarity">
    <text evidence="6">Belongs to the dicarboxylate/amino acid:cation symporter (DAACS) (TC 2.A.23) family.</text>
</comment>
<accession>C1EC86</accession>
<keyword evidence="9" id="KW-1185">Reference proteome</keyword>
<keyword evidence="6" id="KW-0769">Symport</keyword>